<name>A0A9W4H2F2_9ACTN</name>
<dbReference type="Gene3D" id="3.40.50.1000">
    <property type="entry name" value="HAD superfamily/HAD-like"/>
    <property type="match status" value="1"/>
</dbReference>
<dbReference type="InterPro" id="IPR036412">
    <property type="entry name" value="HAD-like_sf"/>
</dbReference>
<dbReference type="PANTHER" id="PTHR46649:SF4">
    <property type="entry name" value="HALOACID DEHALOGENASE-LIKE HYDROLASE (HAD) SUPERFAMILY PROTEIN"/>
    <property type="match status" value="1"/>
</dbReference>
<dbReference type="GO" id="GO:0016787">
    <property type="term" value="F:hydrolase activity"/>
    <property type="evidence" value="ECO:0007669"/>
    <property type="project" value="UniProtKB-KW"/>
</dbReference>
<dbReference type="AlphaFoldDB" id="A0A9W4H2F2"/>
<comment type="caution">
    <text evidence="1">The sequence shown here is derived from an EMBL/GenBank/DDBJ whole genome shotgun (WGS) entry which is preliminary data.</text>
</comment>
<dbReference type="PANTHER" id="PTHR46649">
    <property type="match status" value="1"/>
</dbReference>
<accession>A0A9W4H2F2</accession>
<dbReference type="SFLD" id="SFLDS00003">
    <property type="entry name" value="Haloacid_Dehalogenase"/>
    <property type="match status" value="1"/>
</dbReference>
<reference evidence="1" key="1">
    <citation type="submission" date="2021-06" db="EMBL/GenBank/DDBJ databases">
        <authorList>
            <person name="Arsene-Ploetze F."/>
        </authorList>
    </citation>
    <scope>NUCLEOTIDE SEQUENCE</scope>
    <source>
        <strain evidence="1">SBRY1</strain>
    </source>
</reference>
<dbReference type="SUPFAM" id="SSF56784">
    <property type="entry name" value="HAD-like"/>
    <property type="match status" value="1"/>
</dbReference>
<gene>
    <name evidence="1" type="ORF">SBRY_40107</name>
</gene>
<sequence length="242" mass="25578">MTARAVVFDFFGTLTPGTPSHVWDEHAARSAAPLGIPVRTWRAALDASFPERATGVLGDLAATYRTLALRCGVEPDDEALAAACAARSASQGELFVLRDGAAAVLAELRARGLRLGVLSDCTRELADSWPRLPVAGLVDARVLSCEEGLRKPDPELFLRIARQLGVPPRSCVYVGDGGGSELTGASGCGMRAYMLRAADWDENDAWAREDGWPGPFLSSLADVPALFDPPLSGPAPERPAPA</sequence>
<keyword evidence="2" id="KW-1185">Reference proteome</keyword>
<dbReference type="InterPro" id="IPR006439">
    <property type="entry name" value="HAD-SF_hydro_IA"/>
</dbReference>
<keyword evidence="1" id="KW-0378">Hydrolase</keyword>
<dbReference type="Proteomes" id="UP001153328">
    <property type="component" value="Unassembled WGS sequence"/>
</dbReference>
<protein>
    <submittedName>
        <fullName evidence="1">HAD family hydrolase</fullName>
    </submittedName>
</protein>
<dbReference type="Pfam" id="PF00702">
    <property type="entry name" value="Hydrolase"/>
    <property type="match status" value="1"/>
</dbReference>
<evidence type="ECO:0000313" key="1">
    <source>
        <dbReference type="EMBL" id="CAG7645240.1"/>
    </source>
</evidence>
<dbReference type="SFLD" id="SFLDG01129">
    <property type="entry name" value="C1.5:_HAD__Beta-PGM__Phosphata"/>
    <property type="match status" value="1"/>
</dbReference>
<dbReference type="InterPro" id="IPR023214">
    <property type="entry name" value="HAD_sf"/>
</dbReference>
<dbReference type="NCBIfam" id="TIGR01549">
    <property type="entry name" value="HAD-SF-IA-v1"/>
    <property type="match status" value="1"/>
</dbReference>
<evidence type="ECO:0000313" key="2">
    <source>
        <dbReference type="Proteomes" id="UP001153328"/>
    </source>
</evidence>
<dbReference type="PRINTS" id="PR00413">
    <property type="entry name" value="HADHALOGNASE"/>
</dbReference>
<dbReference type="RefSeq" id="WP_205048507.1">
    <property type="nucleotide sequence ID" value="NZ_CAJVAX010000018.1"/>
</dbReference>
<organism evidence="1 2">
    <name type="scientific">Actinacidiphila bryophytorum</name>
    <dbReference type="NCBI Taxonomy" id="1436133"/>
    <lineage>
        <taxon>Bacteria</taxon>
        <taxon>Bacillati</taxon>
        <taxon>Actinomycetota</taxon>
        <taxon>Actinomycetes</taxon>
        <taxon>Kitasatosporales</taxon>
        <taxon>Streptomycetaceae</taxon>
        <taxon>Actinacidiphila</taxon>
    </lineage>
</organism>
<proteinExistence type="predicted"/>
<dbReference type="EMBL" id="CAJVAX010000018">
    <property type="protein sequence ID" value="CAG7645240.1"/>
    <property type="molecule type" value="Genomic_DNA"/>
</dbReference>